<dbReference type="GO" id="GO:0016020">
    <property type="term" value="C:membrane"/>
    <property type="evidence" value="ECO:0007669"/>
    <property type="project" value="InterPro"/>
</dbReference>
<dbReference type="Pfam" id="PF00015">
    <property type="entry name" value="MCPsignal"/>
    <property type="match status" value="1"/>
</dbReference>
<dbReference type="AlphaFoldDB" id="A0A9J6RAD8"/>
<dbReference type="GO" id="GO:0007165">
    <property type="term" value="P:signal transduction"/>
    <property type="evidence" value="ECO:0007669"/>
    <property type="project" value="UniProtKB-KW"/>
</dbReference>
<evidence type="ECO:0000313" key="7">
    <source>
        <dbReference type="Proteomes" id="UP001084197"/>
    </source>
</evidence>
<evidence type="ECO:0000259" key="5">
    <source>
        <dbReference type="PROSITE" id="PS50111"/>
    </source>
</evidence>
<keyword evidence="4" id="KW-0812">Transmembrane</keyword>
<feature type="transmembrane region" description="Helical" evidence="4">
    <location>
        <begin position="6"/>
        <end position="38"/>
    </location>
</feature>
<dbReference type="Gene3D" id="3.40.50.2300">
    <property type="match status" value="2"/>
</dbReference>
<evidence type="ECO:0000313" key="6">
    <source>
        <dbReference type="EMBL" id="MCZ0702283.1"/>
    </source>
</evidence>
<dbReference type="RefSeq" id="WP_268779050.1">
    <property type="nucleotide sequence ID" value="NZ_JAPRAT010000004.1"/>
</dbReference>
<evidence type="ECO:0000256" key="2">
    <source>
        <dbReference type="PROSITE-ProRule" id="PRU00284"/>
    </source>
</evidence>
<keyword evidence="1 2" id="KW-0807">Transducer</keyword>
<dbReference type="Pfam" id="PF13407">
    <property type="entry name" value="Peripla_BP_4"/>
    <property type="match status" value="1"/>
</dbReference>
<dbReference type="PROSITE" id="PS50111">
    <property type="entry name" value="CHEMOTAXIS_TRANSDUC_2"/>
    <property type="match status" value="1"/>
</dbReference>
<keyword evidence="4" id="KW-1133">Transmembrane helix</keyword>
<dbReference type="InterPro" id="IPR028082">
    <property type="entry name" value="Peripla_BP_I"/>
</dbReference>
<gene>
    <name evidence="6" type="ORF">OWO01_03535</name>
</gene>
<comment type="caution">
    <text evidence="6">The sequence shown here is derived from an EMBL/GenBank/DDBJ whole genome shotgun (WGS) entry which is preliminary data.</text>
</comment>
<accession>A0A9J6RAD8</accession>
<dbReference type="Gene3D" id="1.10.287.950">
    <property type="entry name" value="Methyl-accepting chemotaxis protein"/>
    <property type="match status" value="1"/>
</dbReference>
<reference evidence="6" key="1">
    <citation type="submission" date="2022-11" db="EMBL/GenBank/DDBJ databases">
        <title>WGS of Natronobacillus azotifigens 24KS-1, an anaerobic diazotrophic haloalkaliphile from soda-rich habitats.</title>
        <authorList>
            <person name="Sorokin D.Y."/>
            <person name="Merkel A.Y."/>
        </authorList>
    </citation>
    <scope>NUCLEOTIDE SEQUENCE</scope>
    <source>
        <strain evidence="6">24KS-1</strain>
    </source>
</reference>
<dbReference type="SMART" id="SM00283">
    <property type="entry name" value="MA"/>
    <property type="match status" value="1"/>
</dbReference>
<evidence type="ECO:0000256" key="1">
    <source>
        <dbReference type="ARBA" id="ARBA00023224"/>
    </source>
</evidence>
<dbReference type="PANTHER" id="PTHR32089:SF112">
    <property type="entry name" value="LYSOZYME-LIKE PROTEIN-RELATED"/>
    <property type="match status" value="1"/>
</dbReference>
<keyword evidence="7" id="KW-1185">Reference proteome</keyword>
<name>A0A9J6RAD8_9BACI</name>
<protein>
    <submittedName>
        <fullName evidence="6">Substrate-binding domain-containing protein</fullName>
    </submittedName>
</protein>
<dbReference type="SUPFAM" id="SSF53822">
    <property type="entry name" value="Periplasmic binding protein-like I"/>
    <property type="match status" value="1"/>
</dbReference>
<evidence type="ECO:0000256" key="4">
    <source>
        <dbReference type="SAM" id="Phobius"/>
    </source>
</evidence>
<organism evidence="6 7">
    <name type="scientific">Natronobacillus azotifigens</name>
    <dbReference type="NCBI Taxonomy" id="472978"/>
    <lineage>
        <taxon>Bacteria</taxon>
        <taxon>Bacillati</taxon>
        <taxon>Bacillota</taxon>
        <taxon>Bacilli</taxon>
        <taxon>Bacillales</taxon>
        <taxon>Bacillaceae</taxon>
        <taxon>Natronobacillus</taxon>
    </lineage>
</organism>
<feature type="region of interest" description="Disordered" evidence="3">
    <location>
        <begin position="133"/>
        <end position="152"/>
    </location>
</feature>
<evidence type="ECO:0000256" key="3">
    <source>
        <dbReference type="SAM" id="MobiDB-lite"/>
    </source>
</evidence>
<dbReference type="PANTHER" id="PTHR32089">
    <property type="entry name" value="METHYL-ACCEPTING CHEMOTAXIS PROTEIN MCPB"/>
    <property type="match status" value="1"/>
</dbReference>
<dbReference type="InterPro" id="IPR025997">
    <property type="entry name" value="SBP_2_dom"/>
</dbReference>
<dbReference type="SUPFAM" id="SSF58104">
    <property type="entry name" value="Methyl-accepting chemotaxis protein (MCP) signaling domain"/>
    <property type="match status" value="1"/>
</dbReference>
<dbReference type="InterPro" id="IPR004089">
    <property type="entry name" value="MCPsignal_dom"/>
</dbReference>
<feature type="domain" description="Methyl-accepting transducer" evidence="5">
    <location>
        <begin position="113"/>
        <end position="363"/>
    </location>
</feature>
<sequence>MNSKWYLGFMVLLVAVGIIAQFYFSFASIIVLVLVLCLSFGNEIYRRKGKLDKNQEAVDLLKRKDLRLTEEWKQITNSNENMAYIYQVFSSTIKSFQNSIKEIKRLANVVNETASESSEISKSMTAVNLAVSQGAQEQASDAENSSRTTSDLSDQVEQMLIAIDNMDQEIKSLQSLKEQGNVKLSNTIDSSNVTKEELTHVIQQVEKLKASVNEINRTIGVINDIAGQTNLLSLNASIEAARAGESGKGFAVVSNEIRKLSDQSFSSVEEIEKIIADVNKEFSLVVDSIQVTYEKFEVQQETIEQVNTSFDQIDSTIYSLSSRQGEIRKQMGALDRSRASIMHAITNIAAVAQETAASTEEAASLSMQQEQSNQALFDLSNTLEDVVAKVGETVDNYQVDQENQRTKKMGFVSNLHKEHPFTKEMVSNARKMAQKYGYEFVDKHINNNQVKEQIEAIEHLVKEGIDYLILIPADIDKLAPIVNELAEKQIQTICIDSDIPNCKRVSYIGTDNYEAGKNIGELILKTVQGRGKVLVSATNIEAHNLSQRFKGLQEVLKGNGEKEIVAVQSGINDYHDRLKDIEKAYNKHNDINIMVGLDGDFGNVISNHKFPKEQEITFIGFDNNPDNIVHLNDGLLEAVVAQRQMLFGEMAVKQFSRKDAGKQIKESELLNTYVINQSNAKVLAKA</sequence>
<dbReference type="EMBL" id="JAPRAT010000004">
    <property type="protein sequence ID" value="MCZ0702283.1"/>
    <property type="molecule type" value="Genomic_DNA"/>
</dbReference>
<dbReference type="Proteomes" id="UP001084197">
    <property type="component" value="Unassembled WGS sequence"/>
</dbReference>
<proteinExistence type="predicted"/>
<keyword evidence="4" id="KW-0472">Membrane</keyword>